<reference evidence="2" key="1">
    <citation type="journal article" date="2020" name="Nature">
        <title>Giant virus diversity and host interactions through global metagenomics.</title>
        <authorList>
            <person name="Schulz F."/>
            <person name="Roux S."/>
            <person name="Paez-Espino D."/>
            <person name="Jungbluth S."/>
            <person name="Walsh D.A."/>
            <person name="Denef V.J."/>
            <person name="McMahon K.D."/>
            <person name="Konstantinidis K.T."/>
            <person name="Eloe-Fadrosh E.A."/>
            <person name="Kyrpides N.C."/>
            <person name="Woyke T."/>
        </authorList>
    </citation>
    <scope>NUCLEOTIDE SEQUENCE</scope>
    <source>
        <strain evidence="2">GVMAG-M-3300010158-55</strain>
    </source>
</reference>
<proteinExistence type="predicted"/>
<evidence type="ECO:0000256" key="1">
    <source>
        <dbReference type="SAM" id="MobiDB-lite"/>
    </source>
</evidence>
<dbReference type="InterPro" id="IPR043928">
    <property type="entry name" value="DNVP"/>
</dbReference>
<dbReference type="AlphaFoldDB" id="A0A6C0B7W7"/>
<accession>A0A6C0B7W7</accession>
<dbReference type="EMBL" id="MN739094">
    <property type="protein sequence ID" value="QHS88140.1"/>
    <property type="molecule type" value="Genomic_DNA"/>
</dbReference>
<sequence>MAKNILKQEDGMYHANGKTFKKLIGTRAEVMHGTAYKTAGKLTKEQLVYSKSGRIVSKRKQLTAKSEKRLQKYGYTAKKGHFGPVKISESRSKRKTVKKSRKNKKCV</sequence>
<dbReference type="GO" id="GO:0003677">
    <property type="term" value="F:DNA binding"/>
    <property type="evidence" value="ECO:0007669"/>
    <property type="project" value="InterPro"/>
</dbReference>
<dbReference type="Pfam" id="PF19060">
    <property type="entry name" value="DVNP"/>
    <property type="match status" value="1"/>
</dbReference>
<evidence type="ECO:0000313" key="2">
    <source>
        <dbReference type="EMBL" id="QHS88140.1"/>
    </source>
</evidence>
<protein>
    <submittedName>
        <fullName evidence="2">Uncharacterized protein</fullName>
    </submittedName>
</protein>
<name>A0A6C0B7W7_9ZZZZ</name>
<organism evidence="2">
    <name type="scientific">viral metagenome</name>
    <dbReference type="NCBI Taxonomy" id="1070528"/>
    <lineage>
        <taxon>unclassified sequences</taxon>
        <taxon>metagenomes</taxon>
        <taxon>organismal metagenomes</taxon>
    </lineage>
</organism>
<dbReference type="GO" id="GO:0051276">
    <property type="term" value="P:chromosome organization"/>
    <property type="evidence" value="ECO:0007669"/>
    <property type="project" value="InterPro"/>
</dbReference>
<feature type="region of interest" description="Disordered" evidence="1">
    <location>
        <begin position="80"/>
        <end position="107"/>
    </location>
</feature>
<feature type="compositionally biased region" description="Basic residues" evidence="1">
    <location>
        <begin position="92"/>
        <end position="107"/>
    </location>
</feature>